<dbReference type="GO" id="GO:0000155">
    <property type="term" value="F:phosphorelay sensor kinase activity"/>
    <property type="evidence" value="ECO:0007669"/>
    <property type="project" value="InterPro"/>
</dbReference>
<evidence type="ECO:0000256" key="1">
    <source>
        <dbReference type="ARBA" id="ARBA00004651"/>
    </source>
</evidence>
<feature type="transmembrane region" description="Helical" evidence="12">
    <location>
        <begin position="294"/>
        <end position="317"/>
    </location>
</feature>
<keyword evidence="8" id="KW-0067">ATP-binding</keyword>
<evidence type="ECO:0000259" key="13">
    <source>
        <dbReference type="PROSITE" id="PS50885"/>
    </source>
</evidence>
<accession>A0A2N3LP76</accession>
<dbReference type="Gene3D" id="3.30.565.10">
    <property type="entry name" value="Histidine kinase-like ATPase, C-terminal domain"/>
    <property type="match status" value="1"/>
</dbReference>
<dbReference type="Proteomes" id="UP000233440">
    <property type="component" value="Unassembled WGS sequence"/>
</dbReference>
<keyword evidence="5 12" id="KW-0812">Transmembrane</keyword>
<organism evidence="14 15">
    <name type="scientific">Heyndrickxia camelliae</name>
    <dbReference type="NCBI Taxonomy" id="1707093"/>
    <lineage>
        <taxon>Bacteria</taxon>
        <taxon>Bacillati</taxon>
        <taxon>Bacillota</taxon>
        <taxon>Bacilli</taxon>
        <taxon>Bacillales</taxon>
        <taxon>Bacillaceae</taxon>
        <taxon>Heyndrickxia</taxon>
    </lineage>
</organism>
<evidence type="ECO:0000256" key="4">
    <source>
        <dbReference type="ARBA" id="ARBA00022679"/>
    </source>
</evidence>
<protein>
    <recommendedName>
        <fullName evidence="13">HAMP domain-containing protein</fullName>
    </recommendedName>
</protein>
<dbReference type="Gene3D" id="3.30.450.20">
    <property type="entry name" value="PAS domain"/>
    <property type="match status" value="1"/>
</dbReference>
<dbReference type="PROSITE" id="PS50885">
    <property type="entry name" value="HAMP"/>
    <property type="match status" value="1"/>
</dbReference>
<evidence type="ECO:0000256" key="6">
    <source>
        <dbReference type="ARBA" id="ARBA00022741"/>
    </source>
</evidence>
<keyword evidence="7" id="KW-0418">Kinase</keyword>
<dbReference type="Pfam" id="PF00672">
    <property type="entry name" value="HAMP"/>
    <property type="match status" value="1"/>
</dbReference>
<evidence type="ECO:0000313" key="15">
    <source>
        <dbReference type="Proteomes" id="UP000233440"/>
    </source>
</evidence>
<keyword evidence="15" id="KW-1185">Reference proteome</keyword>
<keyword evidence="10" id="KW-0902">Two-component regulatory system</keyword>
<evidence type="ECO:0000256" key="5">
    <source>
        <dbReference type="ARBA" id="ARBA00022692"/>
    </source>
</evidence>
<name>A0A2N3LP76_9BACI</name>
<reference evidence="14 15" key="1">
    <citation type="submission" date="2017-11" db="EMBL/GenBank/DDBJ databases">
        <title>Bacillus camelliae sp. nov., isolated from pu'er tea.</title>
        <authorList>
            <person name="Niu L."/>
        </authorList>
    </citation>
    <scope>NUCLEOTIDE SEQUENCE [LARGE SCALE GENOMIC DNA]</scope>
    <source>
        <strain evidence="14 15">7578-1</strain>
    </source>
</reference>
<dbReference type="InterPro" id="IPR050640">
    <property type="entry name" value="Bact_2-comp_sensor_kinase"/>
</dbReference>
<dbReference type="GO" id="GO:0005886">
    <property type="term" value="C:plasma membrane"/>
    <property type="evidence" value="ECO:0007669"/>
    <property type="project" value="UniProtKB-SubCell"/>
</dbReference>
<evidence type="ECO:0000256" key="8">
    <source>
        <dbReference type="ARBA" id="ARBA00022840"/>
    </source>
</evidence>
<keyword evidence="6" id="KW-0547">Nucleotide-binding</keyword>
<dbReference type="OrthoDB" id="9776552at2"/>
<dbReference type="SUPFAM" id="SSF55874">
    <property type="entry name" value="ATPase domain of HSP90 chaperone/DNA topoisomerase II/histidine kinase"/>
    <property type="match status" value="1"/>
</dbReference>
<dbReference type="InterPro" id="IPR003660">
    <property type="entry name" value="HAMP_dom"/>
</dbReference>
<gene>
    <name evidence="14" type="ORF">CWO92_04415</name>
</gene>
<dbReference type="Pfam" id="PF02518">
    <property type="entry name" value="HATPase_c"/>
    <property type="match status" value="1"/>
</dbReference>
<keyword evidence="2" id="KW-1003">Cell membrane</keyword>
<dbReference type="AlphaFoldDB" id="A0A2N3LP76"/>
<evidence type="ECO:0000313" key="14">
    <source>
        <dbReference type="EMBL" id="PKR86349.1"/>
    </source>
</evidence>
<proteinExistence type="predicted"/>
<comment type="caution">
    <text evidence="14">The sequence shown here is derived from an EMBL/GenBank/DDBJ whole genome shotgun (WGS) entry which is preliminary data.</text>
</comment>
<keyword evidence="9 12" id="KW-1133">Transmembrane helix</keyword>
<keyword evidence="4" id="KW-0808">Transferase</keyword>
<dbReference type="SUPFAM" id="SSF158472">
    <property type="entry name" value="HAMP domain-like"/>
    <property type="match status" value="1"/>
</dbReference>
<feature type="domain" description="HAMP" evidence="13">
    <location>
        <begin position="319"/>
        <end position="372"/>
    </location>
</feature>
<dbReference type="EMBL" id="PIQO01000002">
    <property type="protein sequence ID" value="PKR86349.1"/>
    <property type="molecule type" value="Genomic_DNA"/>
</dbReference>
<dbReference type="PANTHER" id="PTHR34220:SF11">
    <property type="entry name" value="SENSOR PROTEIN KINASE HPTS"/>
    <property type="match status" value="1"/>
</dbReference>
<evidence type="ECO:0000256" key="7">
    <source>
        <dbReference type="ARBA" id="ARBA00022777"/>
    </source>
</evidence>
<dbReference type="InterPro" id="IPR010559">
    <property type="entry name" value="Sig_transdc_His_kin_internal"/>
</dbReference>
<dbReference type="Gene3D" id="6.10.340.10">
    <property type="match status" value="1"/>
</dbReference>
<evidence type="ECO:0000256" key="12">
    <source>
        <dbReference type="SAM" id="Phobius"/>
    </source>
</evidence>
<evidence type="ECO:0000256" key="11">
    <source>
        <dbReference type="ARBA" id="ARBA00023136"/>
    </source>
</evidence>
<evidence type="ECO:0000256" key="3">
    <source>
        <dbReference type="ARBA" id="ARBA00022553"/>
    </source>
</evidence>
<dbReference type="Pfam" id="PF06580">
    <property type="entry name" value="His_kinase"/>
    <property type="match status" value="1"/>
</dbReference>
<dbReference type="RefSeq" id="WP_101352987.1">
    <property type="nucleotide sequence ID" value="NZ_PIQO01000002.1"/>
</dbReference>
<feature type="transmembrane region" description="Helical" evidence="12">
    <location>
        <begin position="18"/>
        <end position="40"/>
    </location>
</feature>
<dbReference type="InterPro" id="IPR036890">
    <property type="entry name" value="HATPase_C_sf"/>
</dbReference>
<dbReference type="SMART" id="SM00304">
    <property type="entry name" value="HAMP"/>
    <property type="match status" value="1"/>
</dbReference>
<dbReference type="PANTHER" id="PTHR34220">
    <property type="entry name" value="SENSOR HISTIDINE KINASE YPDA"/>
    <property type="match status" value="1"/>
</dbReference>
<evidence type="ECO:0000256" key="10">
    <source>
        <dbReference type="ARBA" id="ARBA00023012"/>
    </source>
</evidence>
<comment type="subcellular location">
    <subcellularLocation>
        <location evidence="1">Cell membrane</location>
        <topology evidence="1">Multi-pass membrane protein</topology>
    </subcellularLocation>
</comment>
<keyword evidence="11 12" id="KW-0472">Membrane</keyword>
<dbReference type="GO" id="GO:0005524">
    <property type="term" value="F:ATP binding"/>
    <property type="evidence" value="ECO:0007669"/>
    <property type="project" value="UniProtKB-KW"/>
</dbReference>
<evidence type="ECO:0000256" key="9">
    <source>
        <dbReference type="ARBA" id="ARBA00022989"/>
    </source>
</evidence>
<dbReference type="CDD" id="cd06225">
    <property type="entry name" value="HAMP"/>
    <property type="match status" value="1"/>
</dbReference>
<evidence type="ECO:0000256" key="2">
    <source>
        <dbReference type="ARBA" id="ARBA00022475"/>
    </source>
</evidence>
<dbReference type="InterPro" id="IPR003594">
    <property type="entry name" value="HATPase_dom"/>
</dbReference>
<sequence length="585" mass="68399">MLLKVMEQFKNRVFNKVLLIYSITIVLTLFLLLLVLSRYYTQVKVQEELDYNSRTLERIESTFDRKHEYLQSSVRELYMKNDLLTDISFALQHTYGEYLSFKLNKYYDSNSFVPNNLDTFLQTFFSQDKDINAVALRSITTNIEYSFIFNHNRWNKSLPNETQVRNVLPNEIIDDNGKYKNTYIFNESINDPALLKNIGYITVYYSFDGIEELLDTAKLKLIGSVYIFDRKGHHLYSSEKGSLPEPLRKLSFSTNSREVHWNGQTYYMNSLADRETGYMYVGFIPEKEISKITIVHWTMVLFTSLFAIIAIIIAYFAMRNYAKRIYAIDATMKQVKKGNLAVRVQNDDKKDELSTISNSLNDMLDELNQYIDDVYILTIEQREAEMKALQSQIQPHFLYNTLEAIRMRAVMDGSKTTSVMIYNLAELFRYSLTSKDVVTIGDEIEHIKKYLELMQIRYSSRLQVYYRIPDCYYSNKIIKFTLQPIIENYIKHGFRKEASDNWIDVKAEKGDSALHVYIEDNGYGISAQRLREIKETLDSPAMKSDSIGLKNIHERMQLTYGKEYGIQIESVEGKGTIVEIIIPIL</sequence>
<keyword evidence="3" id="KW-0597">Phosphoprotein</keyword>